<protein>
    <submittedName>
        <fullName evidence="1">BTB domain-containing protein</fullName>
    </submittedName>
</protein>
<dbReference type="Gene3D" id="3.30.710.10">
    <property type="entry name" value="Potassium Channel Kv1.1, Chain A"/>
    <property type="match status" value="1"/>
</dbReference>
<dbReference type="Proteomes" id="UP001362999">
    <property type="component" value="Unassembled WGS sequence"/>
</dbReference>
<reference evidence="1 2" key="1">
    <citation type="journal article" date="2024" name="J Genomics">
        <title>Draft genome sequencing and assembly of Favolaschia claudopus CIRM-BRFM 2984 isolated from oak limbs.</title>
        <authorList>
            <person name="Navarro D."/>
            <person name="Drula E."/>
            <person name="Chaduli D."/>
            <person name="Cazenave R."/>
            <person name="Ahrendt S."/>
            <person name="Wang J."/>
            <person name="Lipzen A."/>
            <person name="Daum C."/>
            <person name="Barry K."/>
            <person name="Grigoriev I.V."/>
            <person name="Favel A."/>
            <person name="Rosso M.N."/>
            <person name="Martin F."/>
        </authorList>
    </citation>
    <scope>NUCLEOTIDE SEQUENCE [LARGE SCALE GENOMIC DNA]</scope>
    <source>
        <strain evidence="1 2">CIRM-BRFM 2984</strain>
    </source>
</reference>
<dbReference type="InterPro" id="IPR011333">
    <property type="entry name" value="SKP1/BTB/POZ_sf"/>
</dbReference>
<evidence type="ECO:0000313" key="2">
    <source>
        <dbReference type="Proteomes" id="UP001362999"/>
    </source>
</evidence>
<gene>
    <name evidence="1" type="ORF">R3P38DRAFT_3090962</name>
</gene>
<keyword evidence="2" id="KW-1185">Reference proteome</keyword>
<dbReference type="AlphaFoldDB" id="A0AAV9ZSK9"/>
<sequence>MSSPHGLKIIEDLWFPDADLILRAEDSIFRVYGGFLGARSSVFRDMISFPQPTTSTQTEEEMINGRAVVRLHDSAAEAASFLRAVFDSSFFEPPPYPVEFEDTIGVLRLAHKYDVQYLFRRALAHLDVLYPTDLRKRDAQTHVRPPSRDTSNMISLKAACEVGATWMLPTVYYVIAQEASFLDRAADYMQTHQIQACLAAQSKLMRAQVSSYQFLRSLPLAGCVSSDCQEAVEEAYYELDNWRTNLWDMDPLGDFVFDDMDSELCPACLEFSAAQFSEAQQAFWENLPALFMLPNWDELKEMRRKAMEDAT</sequence>
<comment type="caution">
    <text evidence="1">The sequence shown here is derived from an EMBL/GenBank/DDBJ whole genome shotgun (WGS) entry which is preliminary data.</text>
</comment>
<name>A0AAV9ZSK9_9AGAR</name>
<accession>A0AAV9ZSK9</accession>
<organism evidence="1 2">
    <name type="scientific">Favolaschia claudopus</name>
    <dbReference type="NCBI Taxonomy" id="2862362"/>
    <lineage>
        <taxon>Eukaryota</taxon>
        <taxon>Fungi</taxon>
        <taxon>Dikarya</taxon>
        <taxon>Basidiomycota</taxon>
        <taxon>Agaricomycotina</taxon>
        <taxon>Agaricomycetes</taxon>
        <taxon>Agaricomycetidae</taxon>
        <taxon>Agaricales</taxon>
        <taxon>Marasmiineae</taxon>
        <taxon>Mycenaceae</taxon>
        <taxon>Favolaschia</taxon>
    </lineage>
</organism>
<dbReference type="EMBL" id="JAWWNJ010000115">
    <property type="protein sequence ID" value="KAK6991794.1"/>
    <property type="molecule type" value="Genomic_DNA"/>
</dbReference>
<evidence type="ECO:0000313" key="1">
    <source>
        <dbReference type="EMBL" id="KAK6991794.1"/>
    </source>
</evidence>
<proteinExistence type="predicted"/>